<organism evidence="1 2">
    <name type="scientific">Acinetobacter tianfuensis</name>
    <dbReference type="NCBI Taxonomy" id="2419603"/>
    <lineage>
        <taxon>Bacteria</taxon>
        <taxon>Pseudomonadati</taxon>
        <taxon>Pseudomonadota</taxon>
        <taxon>Gammaproteobacteria</taxon>
        <taxon>Moraxellales</taxon>
        <taxon>Moraxellaceae</taxon>
        <taxon>Acinetobacter</taxon>
    </lineage>
</organism>
<evidence type="ECO:0000313" key="2">
    <source>
        <dbReference type="Proteomes" id="UP000282388"/>
    </source>
</evidence>
<dbReference type="AlphaFoldDB" id="A0A3A8EMI0"/>
<gene>
    <name evidence="1" type="ORF">D7V32_08885</name>
</gene>
<keyword evidence="2" id="KW-1185">Reference proteome</keyword>
<reference evidence="1 2" key="1">
    <citation type="submission" date="2018-09" db="EMBL/GenBank/DDBJ databases">
        <title>The draft genome of Acinetobacter spp. strains.</title>
        <authorList>
            <person name="Qin J."/>
            <person name="Feng Y."/>
            <person name="Zong Z."/>
        </authorList>
    </citation>
    <scope>NUCLEOTIDE SEQUENCE [LARGE SCALE GENOMIC DNA]</scope>
    <source>
        <strain evidence="1 2">WCHAc060012</strain>
    </source>
</reference>
<evidence type="ECO:0000313" key="1">
    <source>
        <dbReference type="EMBL" id="RKG31174.1"/>
    </source>
</evidence>
<comment type="caution">
    <text evidence="1">The sequence shown here is derived from an EMBL/GenBank/DDBJ whole genome shotgun (WGS) entry which is preliminary data.</text>
</comment>
<dbReference type="OrthoDB" id="9801033at2"/>
<name>A0A3A8EMI0_9GAMM</name>
<dbReference type="Proteomes" id="UP000282388">
    <property type="component" value="Unassembled WGS sequence"/>
</dbReference>
<protein>
    <submittedName>
        <fullName evidence="1">Uncharacterized protein</fullName>
    </submittedName>
</protein>
<sequence length="75" mass="9025">MDIQSYFKCKAVQQNCKQQQMNDCRHHSASHYKEMTCWDYNWRKNGGAVRMLGSAKKNHFTRRKRIKNLCLGLFR</sequence>
<proteinExistence type="predicted"/>
<accession>A0A3A8EMI0</accession>
<dbReference type="EMBL" id="RAXV01000017">
    <property type="protein sequence ID" value="RKG31174.1"/>
    <property type="molecule type" value="Genomic_DNA"/>
</dbReference>